<dbReference type="GO" id="GO:0003723">
    <property type="term" value="F:RNA binding"/>
    <property type="evidence" value="ECO:0007669"/>
    <property type="project" value="InterPro"/>
</dbReference>
<evidence type="ECO:0000256" key="7">
    <source>
        <dbReference type="RuleBase" id="RU003792"/>
    </source>
</evidence>
<accession>A0A143DC93</accession>
<dbReference type="PANTHER" id="PTHR11142:SF0">
    <property type="entry name" value="TRNA PSEUDOURIDINE SYNTHASE-LIKE 1"/>
    <property type="match status" value="1"/>
</dbReference>
<feature type="domain" description="Pseudouridine synthase I TruA alpha/beta" evidence="8">
    <location>
        <begin position="146"/>
        <end position="250"/>
    </location>
</feature>
<evidence type="ECO:0000256" key="2">
    <source>
        <dbReference type="ARBA" id="ARBA00022694"/>
    </source>
</evidence>
<dbReference type="Gene3D" id="3.30.70.580">
    <property type="entry name" value="Pseudouridine synthase I, catalytic domain, N-terminal subdomain"/>
    <property type="match status" value="1"/>
</dbReference>
<dbReference type="KEGG" id="hjo:AY555_03170"/>
<keyword evidence="2 4" id="KW-0819">tRNA processing</keyword>
<dbReference type="InterPro" id="IPR020097">
    <property type="entry name" value="PsdUridine_synth_TruA_a/b_dom"/>
</dbReference>
<keyword evidence="10" id="KW-1185">Reference proteome</keyword>
<gene>
    <name evidence="4" type="primary">truA</name>
    <name evidence="9" type="ORF">AY555_03170</name>
</gene>
<reference evidence="9 10" key="1">
    <citation type="submission" date="2016-02" db="EMBL/GenBank/DDBJ databases">
        <title>Complete Genome of H5569, the type strain of the newly described species Haematospirillium jordaniae.</title>
        <authorList>
            <person name="Nicholson A.C."/>
            <person name="Humrighouse B.W."/>
            <person name="Loparov V."/>
            <person name="McQuiston J.R."/>
        </authorList>
    </citation>
    <scope>NUCLEOTIDE SEQUENCE [LARGE SCALE GENOMIC DNA]</scope>
    <source>
        <strain evidence="9 10">H5569</strain>
    </source>
</reference>
<dbReference type="STRING" id="1549855.AY555_03170"/>
<feature type="domain" description="Pseudouridine synthase I TruA alpha/beta" evidence="8">
    <location>
        <begin position="9"/>
        <end position="104"/>
    </location>
</feature>
<name>A0A143DC93_9PROT</name>
<comment type="catalytic activity">
    <reaction evidence="4 7">
        <text>uridine(38/39/40) in tRNA = pseudouridine(38/39/40) in tRNA</text>
        <dbReference type="Rhea" id="RHEA:22376"/>
        <dbReference type="Rhea" id="RHEA-COMP:10085"/>
        <dbReference type="Rhea" id="RHEA-COMP:10087"/>
        <dbReference type="ChEBI" id="CHEBI:65314"/>
        <dbReference type="ChEBI" id="CHEBI:65315"/>
        <dbReference type="EC" id="5.4.99.12"/>
    </reaction>
</comment>
<dbReference type="CDD" id="cd02570">
    <property type="entry name" value="PseudoU_synth_EcTruA"/>
    <property type="match status" value="1"/>
</dbReference>
<comment type="caution">
    <text evidence="4">Lacks conserved residue(s) required for the propagation of feature annotation.</text>
</comment>
<feature type="binding site" evidence="4 6">
    <location>
        <position position="111"/>
    </location>
    <ligand>
        <name>substrate</name>
    </ligand>
</feature>
<dbReference type="NCBIfam" id="TIGR00071">
    <property type="entry name" value="hisT_truA"/>
    <property type="match status" value="1"/>
</dbReference>
<dbReference type="Gene3D" id="3.30.70.660">
    <property type="entry name" value="Pseudouridine synthase I, catalytic domain, C-terminal subdomain"/>
    <property type="match status" value="1"/>
</dbReference>
<dbReference type="InterPro" id="IPR001406">
    <property type="entry name" value="PsdUridine_synth_TruA"/>
</dbReference>
<dbReference type="InterPro" id="IPR020094">
    <property type="entry name" value="TruA/RsuA/RluB/E/F_N"/>
</dbReference>
<sequence>MPRYKLTLEYDGSAFVGWQRQTNGLSVQQAIEEAAQRYCGVLPVAHAAGRTDSGVHALGQVAHIDLERGDPAEKVRDAINAHLRPLPVAVRQAERVDDDFHARFSALERSYVYRILCRRAHPVLEHGKVWWVARPLNAEAMHEAGQILVGNHDFTSFRATECQSRSPVKTLDLLTVTHTPVPEGSLIEIFVRARSFLHHQVRNMVGTLSLVGTGKWTGRDVRKALEARSRSSAGPTAPACGLYFLEVRYPTKEADYHNNNSVFSPL</sequence>
<dbReference type="SUPFAM" id="SSF55120">
    <property type="entry name" value="Pseudouridine synthase"/>
    <property type="match status" value="1"/>
</dbReference>
<protein>
    <recommendedName>
        <fullName evidence="4">tRNA pseudouridine synthase A</fullName>
        <ecNumber evidence="4">5.4.99.12</ecNumber>
    </recommendedName>
    <alternativeName>
        <fullName evidence="4">tRNA pseudouridine(38-40) synthase</fullName>
    </alternativeName>
    <alternativeName>
        <fullName evidence="4">tRNA pseudouridylate synthase I</fullName>
    </alternativeName>
    <alternativeName>
        <fullName evidence="4">tRNA-uridine isomerase I</fullName>
    </alternativeName>
</protein>
<dbReference type="GO" id="GO:0031119">
    <property type="term" value="P:tRNA pseudouridine synthesis"/>
    <property type="evidence" value="ECO:0007669"/>
    <property type="project" value="UniProtKB-UniRule"/>
</dbReference>
<dbReference type="InterPro" id="IPR020103">
    <property type="entry name" value="PsdUridine_synth_cat_dom_sf"/>
</dbReference>
<evidence type="ECO:0000256" key="5">
    <source>
        <dbReference type="PIRSR" id="PIRSR001430-1"/>
    </source>
</evidence>
<comment type="similarity">
    <text evidence="1 4 7">Belongs to the tRNA pseudouridine synthase TruA family.</text>
</comment>
<comment type="subunit">
    <text evidence="4">Homodimer.</text>
</comment>
<evidence type="ECO:0000256" key="6">
    <source>
        <dbReference type="PIRSR" id="PIRSR001430-2"/>
    </source>
</evidence>
<dbReference type="HAMAP" id="MF_00171">
    <property type="entry name" value="TruA"/>
    <property type="match status" value="1"/>
</dbReference>
<feature type="active site" description="Nucleophile" evidence="4 5">
    <location>
        <position position="52"/>
    </location>
</feature>
<dbReference type="InterPro" id="IPR020095">
    <property type="entry name" value="PsdUridine_synth_TruA_C"/>
</dbReference>
<proteinExistence type="inferred from homology"/>
<dbReference type="GeneID" id="53316151"/>
<comment type="function">
    <text evidence="4">Formation of pseudouridine at positions 38, 39 and 40 in the anticodon stem and loop of transfer RNAs.</text>
</comment>
<evidence type="ECO:0000256" key="3">
    <source>
        <dbReference type="ARBA" id="ARBA00023235"/>
    </source>
</evidence>
<keyword evidence="3 4" id="KW-0413">Isomerase</keyword>
<evidence type="ECO:0000313" key="10">
    <source>
        <dbReference type="Proteomes" id="UP000076066"/>
    </source>
</evidence>
<evidence type="ECO:0000256" key="4">
    <source>
        <dbReference type="HAMAP-Rule" id="MF_00171"/>
    </source>
</evidence>
<dbReference type="FunFam" id="3.30.70.580:FF:000001">
    <property type="entry name" value="tRNA pseudouridine synthase A"/>
    <property type="match status" value="1"/>
</dbReference>
<dbReference type="Proteomes" id="UP000076066">
    <property type="component" value="Chromosome"/>
</dbReference>
<evidence type="ECO:0000256" key="1">
    <source>
        <dbReference type="ARBA" id="ARBA00009375"/>
    </source>
</evidence>
<dbReference type="GO" id="GO:0160147">
    <property type="term" value="F:tRNA pseudouridine(38-40) synthase activity"/>
    <property type="evidence" value="ECO:0007669"/>
    <property type="project" value="UniProtKB-EC"/>
</dbReference>
<dbReference type="PIRSF" id="PIRSF001430">
    <property type="entry name" value="tRNA_psdUrid_synth"/>
    <property type="match status" value="1"/>
</dbReference>
<organism evidence="9 10">
    <name type="scientific">Haematospirillum jordaniae</name>
    <dbReference type="NCBI Taxonomy" id="1549855"/>
    <lineage>
        <taxon>Bacteria</taxon>
        <taxon>Pseudomonadati</taxon>
        <taxon>Pseudomonadota</taxon>
        <taxon>Alphaproteobacteria</taxon>
        <taxon>Rhodospirillales</taxon>
        <taxon>Novispirillaceae</taxon>
        <taxon>Haematospirillum</taxon>
    </lineage>
</organism>
<dbReference type="AlphaFoldDB" id="A0A143DC93"/>
<dbReference type="Pfam" id="PF01416">
    <property type="entry name" value="PseudoU_synth_1"/>
    <property type="match status" value="2"/>
</dbReference>
<dbReference type="EC" id="5.4.99.12" evidence="4"/>
<evidence type="ECO:0000259" key="8">
    <source>
        <dbReference type="Pfam" id="PF01416"/>
    </source>
</evidence>
<dbReference type="PANTHER" id="PTHR11142">
    <property type="entry name" value="PSEUDOURIDYLATE SYNTHASE"/>
    <property type="match status" value="1"/>
</dbReference>
<dbReference type="OrthoDB" id="9811823at2"/>
<evidence type="ECO:0000313" key="9">
    <source>
        <dbReference type="EMBL" id="AMW34351.1"/>
    </source>
</evidence>
<dbReference type="EMBL" id="CP014525">
    <property type="protein sequence ID" value="AMW34351.1"/>
    <property type="molecule type" value="Genomic_DNA"/>
</dbReference>
<dbReference type="RefSeq" id="WP_066133355.1">
    <property type="nucleotide sequence ID" value="NZ_CP014525.1"/>
</dbReference>